<dbReference type="EMBL" id="CM023484">
    <property type="protein sequence ID" value="KAH6933549.1"/>
    <property type="molecule type" value="Genomic_DNA"/>
</dbReference>
<sequence>MNAYVRYRDDGLKAVVSVDNIKKFYPESVKDFNSKKWYRAHWFDNECAEDNGYFRAQILKYFATKEEADACAGSTKKRFPCPKIPEYTYSEDAPMSSQESNKEPDDNAMAVFVNTDGFPTKIFPFVDELGITVMDRDAELYNTAALSFVFANGTKARVMCASGSLGTVYASTVYPARSLHKQPSEVPEQATQRAPEDALWRTRMTRFPRDKYKEHFGNIGKKGGLSEAALPVDDEPEFGSLELPGSFADYVGADDDVAVCSEVSLDDIIETVRPDTAGTSDEEEMDDAAEASVSVPTYADVLCYVDHIRRFACARDEIGDLLPDVAAIERKLMRRGWANSQKKITDFFKRASTSFKRDGTTCRRQHREPSLCTEAAESELWNCAP</sequence>
<reference evidence="1" key="1">
    <citation type="submission" date="2020-05" db="EMBL/GenBank/DDBJ databases">
        <title>Large-scale comparative analyses of tick genomes elucidate their genetic diversity and vector capacities.</title>
        <authorList>
            <person name="Jia N."/>
            <person name="Wang J."/>
            <person name="Shi W."/>
            <person name="Du L."/>
            <person name="Sun Y."/>
            <person name="Zhan W."/>
            <person name="Jiang J."/>
            <person name="Wang Q."/>
            <person name="Zhang B."/>
            <person name="Ji P."/>
            <person name="Sakyi L.B."/>
            <person name="Cui X."/>
            <person name="Yuan T."/>
            <person name="Jiang B."/>
            <person name="Yang W."/>
            <person name="Lam T.T.-Y."/>
            <person name="Chang Q."/>
            <person name="Ding S."/>
            <person name="Wang X."/>
            <person name="Zhu J."/>
            <person name="Ruan X."/>
            <person name="Zhao L."/>
            <person name="Wei J."/>
            <person name="Que T."/>
            <person name="Du C."/>
            <person name="Cheng J."/>
            <person name="Dai P."/>
            <person name="Han X."/>
            <person name="Huang E."/>
            <person name="Gao Y."/>
            <person name="Liu J."/>
            <person name="Shao H."/>
            <person name="Ye R."/>
            <person name="Li L."/>
            <person name="Wei W."/>
            <person name="Wang X."/>
            <person name="Wang C."/>
            <person name="Yang T."/>
            <person name="Huo Q."/>
            <person name="Li W."/>
            <person name="Guo W."/>
            <person name="Chen H."/>
            <person name="Zhou L."/>
            <person name="Ni X."/>
            <person name="Tian J."/>
            <person name="Zhou Y."/>
            <person name="Sheng Y."/>
            <person name="Liu T."/>
            <person name="Pan Y."/>
            <person name="Xia L."/>
            <person name="Li J."/>
            <person name="Zhao F."/>
            <person name="Cao W."/>
        </authorList>
    </citation>
    <scope>NUCLEOTIDE SEQUENCE</scope>
    <source>
        <strain evidence="1">Hyas-2018</strain>
    </source>
</reference>
<evidence type="ECO:0000313" key="1">
    <source>
        <dbReference type="EMBL" id="KAH6933549.1"/>
    </source>
</evidence>
<evidence type="ECO:0000313" key="2">
    <source>
        <dbReference type="Proteomes" id="UP000821845"/>
    </source>
</evidence>
<accession>A0ACB7SLL4</accession>
<keyword evidence="2" id="KW-1185">Reference proteome</keyword>
<comment type="caution">
    <text evidence="1">The sequence shown here is derived from an EMBL/GenBank/DDBJ whole genome shotgun (WGS) entry which is preliminary data.</text>
</comment>
<dbReference type="Proteomes" id="UP000821845">
    <property type="component" value="Chromosome 4"/>
</dbReference>
<gene>
    <name evidence="1" type="ORF">HPB50_016227</name>
</gene>
<proteinExistence type="predicted"/>
<organism evidence="1 2">
    <name type="scientific">Hyalomma asiaticum</name>
    <name type="common">Tick</name>
    <dbReference type="NCBI Taxonomy" id="266040"/>
    <lineage>
        <taxon>Eukaryota</taxon>
        <taxon>Metazoa</taxon>
        <taxon>Ecdysozoa</taxon>
        <taxon>Arthropoda</taxon>
        <taxon>Chelicerata</taxon>
        <taxon>Arachnida</taxon>
        <taxon>Acari</taxon>
        <taxon>Parasitiformes</taxon>
        <taxon>Ixodida</taxon>
        <taxon>Ixodoidea</taxon>
        <taxon>Ixodidae</taxon>
        <taxon>Hyalomminae</taxon>
        <taxon>Hyalomma</taxon>
    </lineage>
</organism>
<protein>
    <submittedName>
        <fullName evidence="1">Uncharacterized protein</fullName>
    </submittedName>
</protein>
<name>A0ACB7SLL4_HYAAI</name>